<evidence type="ECO:0000256" key="2">
    <source>
        <dbReference type="SAM" id="MobiDB-lite"/>
    </source>
</evidence>
<evidence type="ECO:0000259" key="3">
    <source>
        <dbReference type="Pfam" id="PF06458"/>
    </source>
</evidence>
<dbReference type="EMBL" id="JAREWH010000017">
    <property type="protein sequence ID" value="MDN3193443.1"/>
    <property type="molecule type" value="Genomic_DNA"/>
</dbReference>
<organism evidence="4 5">
    <name type="scientific">Enterococcus faecalis</name>
    <name type="common">Streptococcus faecalis</name>
    <dbReference type="NCBI Taxonomy" id="1351"/>
    <lineage>
        <taxon>Bacteria</taxon>
        <taxon>Bacillati</taxon>
        <taxon>Bacillota</taxon>
        <taxon>Bacilli</taxon>
        <taxon>Lactobacillales</taxon>
        <taxon>Enterococcaceae</taxon>
        <taxon>Enterococcus</taxon>
    </lineage>
</organism>
<dbReference type="AlphaFoldDB" id="A0AAW7KDZ1"/>
<comment type="caution">
    <text evidence="4">The sequence shown here is derived from an EMBL/GenBank/DDBJ whole genome shotgun (WGS) entry which is preliminary data.</text>
</comment>
<feature type="non-terminal residue" evidence="4">
    <location>
        <position position="306"/>
    </location>
</feature>
<dbReference type="Proteomes" id="UP001173174">
    <property type="component" value="Unassembled WGS sequence"/>
</dbReference>
<protein>
    <submittedName>
        <fullName evidence="4">MucBP domain-containing protein</fullName>
    </submittedName>
</protein>
<reference evidence="4" key="2">
    <citation type="submission" date="2023-03" db="EMBL/GenBank/DDBJ databases">
        <authorList>
            <person name="Zajac M."/>
            <person name="Kwit R."/>
            <person name="Wasyl D."/>
        </authorList>
    </citation>
    <scope>NUCLEOTIDE SEQUENCE</scope>
    <source>
        <strain evidence="4">691B_2</strain>
    </source>
</reference>
<dbReference type="Gene3D" id="3.10.20.320">
    <property type="entry name" value="Putative peptidoglycan bound protein (lpxtg motif)"/>
    <property type="match status" value="2"/>
</dbReference>
<name>A0AAW7KDZ1_ENTFL</name>
<dbReference type="InterPro" id="IPR009459">
    <property type="entry name" value="MucBP_dom"/>
</dbReference>
<keyword evidence="1" id="KW-0677">Repeat</keyword>
<dbReference type="Pfam" id="PF06458">
    <property type="entry name" value="MucBP"/>
    <property type="match status" value="2"/>
</dbReference>
<evidence type="ECO:0000313" key="5">
    <source>
        <dbReference type="Proteomes" id="UP001173174"/>
    </source>
</evidence>
<evidence type="ECO:0000313" key="4">
    <source>
        <dbReference type="EMBL" id="MDN3193443.1"/>
    </source>
</evidence>
<proteinExistence type="predicted"/>
<feature type="domain" description="MucBP" evidence="3">
    <location>
        <begin position="137"/>
        <end position="196"/>
    </location>
</feature>
<reference evidence="4" key="1">
    <citation type="journal article" date="2023" name="Pathogens">
        <title>Prevalence of Enterococcus spp. and the Whole-Genome Characteristics of Enterococcus faecium and Enterococcus faecalis Strains Isolated from Free-Living Birds in Poland.</title>
        <authorList>
            <person name="Kwit R."/>
            <person name="Zajac M."/>
            <person name="Smialowska-Weglinska A."/>
            <person name="Skarzynska M."/>
            <person name="Bomba A."/>
            <person name="Lalak A."/>
            <person name="Skrzypiec E."/>
            <person name="Wojdat D."/>
            <person name="Koza W."/>
            <person name="Mikos-Wojewoda E."/>
            <person name="Pasim P."/>
            <person name="Skora M."/>
            <person name="Polak M."/>
            <person name="Wiacek J."/>
            <person name="Wasyl D."/>
        </authorList>
    </citation>
    <scope>NUCLEOTIDE SEQUENCE</scope>
    <source>
        <strain evidence="4">691B_2</strain>
    </source>
</reference>
<dbReference type="RefSeq" id="WP_289870229.1">
    <property type="nucleotide sequence ID" value="NZ_JAREWH010000017.1"/>
</dbReference>
<feature type="region of interest" description="Disordered" evidence="2">
    <location>
        <begin position="274"/>
        <end position="306"/>
    </location>
</feature>
<sequence>MDSGIDIELVTEDNSIAPATFSHYRLAVPVTPGKYTYKQIVEMPIDQSTDSIKLSTTREIIEELNNLLRKKITPEEYVFRMYSSWKDDVIKDVYDFTSLYAGYVINENKYNQELEKLYDPNTPLEVTLSRITSRTIIHYQYEDGTIASEDKIIEGVQGVDAPVVVQSPVIKGYSPDKENVTVVFGKEEDEITVIYKKDKVLAQNIVIKYQDSKGNTIHPDQEISGYVDDMYDASDSKYKLDIDGYKLDETKLPGNLKGTFSDKPQVVLFVYTSTSDTSTSDTSTSDTSTSDTSTSDTSTSDTSTSD</sequence>
<evidence type="ECO:0000256" key="1">
    <source>
        <dbReference type="ARBA" id="ARBA00022737"/>
    </source>
</evidence>
<gene>
    <name evidence="4" type="ORF">P0E79_13175</name>
</gene>
<accession>A0AAW7KDZ1</accession>
<feature type="domain" description="MucBP" evidence="3">
    <location>
        <begin position="204"/>
        <end position="272"/>
    </location>
</feature>